<dbReference type="InterPro" id="IPR050564">
    <property type="entry name" value="F420-G6PD/mer"/>
</dbReference>
<organism evidence="2 3">
    <name type="scientific">Pseudonocardia sulfidoxydans NBRC 16205</name>
    <dbReference type="NCBI Taxonomy" id="1223511"/>
    <lineage>
        <taxon>Bacteria</taxon>
        <taxon>Bacillati</taxon>
        <taxon>Actinomycetota</taxon>
        <taxon>Actinomycetes</taxon>
        <taxon>Pseudonocardiales</taxon>
        <taxon>Pseudonocardiaceae</taxon>
        <taxon>Pseudonocardia</taxon>
    </lineage>
</organism>
<name>A0A511DNE6_9PSEU</name>
<dbReference type="CDD" id="cd01097">
    <property type="entry name" value="Tetrahydromethanopterin_reductase"/>
    <property type="match status" value="1"/>
</dbReference>
<dbReference type="GO" id="GO:0016705">
    <property type="term" value="F:oxidoreductase activity, acting on paired donors, with incorporation or reduction of molecular oxygen"/>
    <property type="evidence" value="ECO:0007669"/>
    <property type="project" value="InterPro"/>
</dbReference>
<sequence>MLVEAVVDVRNEPEGVEAAAVRAEQEGYAGVGVPETQHDVFVALALAARATESITLNSAIAVAFARTPMTLAMAANDITLVSKGRFELGIGSQVKAHIERRFAMPWSSPAARMEEFVSAMRVIWDAFASGERLSFSGEFYSHSLLTEIFSPGPNPYGNPPVLLAAVGPRMVEVAGRVTDGIMCHPLTSRAYLSDAILPTLREARGGGLDGFTVSMPAFVVLGADEDARAKAVAGTRRQIAFYASTPAYKPVLDAHGWGDLHVTLNKLSRRQAWDEMAGLITDEIVDTFAVGGTPDEAAAGLHERFAGLATRVSLNTPYDADPELVLATATALRAKG</sequence>
<gene>
    <name evidence="2" type="ORF">PSU4_48510</name>
</gene>
<dbReference type="Pfam" id="PF00296">
    <property type="entry name" value="Bac_luciferase"/>
    <property type="match status" value="1"/>
</dbReference>
<dbReference type="InterPro" id="IPR036661">
    <property type="entry name" value="Luciferase-like_sf"/>
</dbReference>
<dbReference type="SUPFAM" id="SSF51679">
    <property type="entry name" value="Bacterial luciferase-like"/>
    <property type="match status" value="1"/>
</dbReference>
<dbReference type="EMBL" id="BJVJ01000067">
    <property type="protein sequence ID" value="GEL25897.1"/>
    <property type="molecule type" value="Genomic_DNA"/>
</dbReference>
<evidence type="ECO:0000313" key="3">
    <source>
        <dbReference type="Proteomes" id="UP000321685"/>
    </source>
</evidence>
<dbReference type="AlphaFoldDB" id="A0A511DNE6"/>
<dbReference type="InterPro" id="IPR011251">
    <property type="entry name" value="Luciferase-like_dom"/>
</dbReference>
<dbReference type="PANTHER" id="PTHR43244:SF2">
    <property type="entry name" value="CONSERVED HYPOTHETICAL ALANINE AND PROLINE-RICH PROTEIN"/>
    <property type="match status" value="1"/>
</dbReference>
<dbReference type="Proteomes" id="UP000321685">
    <property type="component" value="Unassembled WGS sequence"/>
</dbReference>
<reference evidence="2 3" key="1">
    <citation type="submission" date="2019-07" db="EMBL/GenBank/DDBJ databases">
        <title>Whole genome shotgun sequence of Pseudonocardia sulfidoxydans NBRC 16205.</title>
        <authorList>
            <person name="Hosoyama A."/>
            <person name="Uohara A."/>
            <person name="Ohji S."/>
            <person name="Ichikawa N."/>
        </authorList>
    </citation>
    <scope>NUCLEOTIDE SEQUENCE [LARGE SCALE GENOMIC DNA]</scope>
    <source>
        <strain evidence="2 3">NBRC 16205</strain>
    </source>
</reference>
<protein>
    <submittedName>
        <fullName evidence="2">LLM class F420-dependent oxidoreductase</fullName>
    </submittedName>
</protein>
<dbReference type="NCBIfam" id="TIGR03617">
    <property type="entry name" value="F420_MSMEG_2256"/>
    <property type="match status" value="1"/>
</dbReference>
<dbReference type="RefSeq" id="WP_147112965.1">
    <property type="nucleotide sequence ID" value="NZ_BJVJ01000067.1"/>
</dbReference>
<dbReference type="PANTHER" id="PTHR43244">
    <property type="match status" value="1"/>
</dbReference>
<evidence type="ECO:0000259" key="1">
    <source>
        <dbReference type="Pfam" id="PF00296"/>
    </source>
</evidence>
<proteinExistence type="predicted"/>
<keyword evidence="3" id="KW-1185">Reference proteome</keyword>
<dbReference type="OrthoDB" id="3284378at2"/>
<comment type="caution">
    <text evidence="2">The sequence shown here is derived from an EMBL/GenBank/DDBJ whole genome shotgun (WGS) entry which is preliminary data.</text>
</comment>
<feature type="domain" description="Luciferase-like" evidence="1">
    <location>
        <begin position="14"/>
        <end position="306"/>
    </location>
</feature>
<accession>A0A511DNE6</accession>
<dbReference type="InterPro" id="IPR019919">
    <property type="entry name" value="Lucif-like_OxRdtase_MSMEG_2256"/>
</dbReference>
<dbReference type="Gene3D" id="3.20.20.30">
    <property type="entry name" value="Luciferase-like domain"/>
    <property type="match status" value="1"/>
</dbReference>
<evidence type="ECO:0000313" key="2">
    <source>
        <dbReference type="EMBL" id="GEL25897.1"/>
    </source>
</evidence>